<name>K0S1N0_THAOC</name>
<feature type="region of interest" description="Disordered" evidence="1">
    <location>
        <begin position="100"/>
        <end position="208"/>
    </location>
</feature>
<evidence type="ECO:0008006" key="4">
    <source>
        <dbReference type="Google" id="ProtNLM"/>
    </source>
</evidence>
<organism evidence="2 3">
    <name type="scientific">Thalassiosira oceanica</name>
    <name type="common">Marine diatom</name>
    <dbReference type="NCBI Taxonomy" id="159749"/>
    <lineage>
        <taxon>Eukaryota</taxon>
        <taxon>Sar</taxon>
        <taxon>Stramenopiles</taxon>
        <taxon>Ochrophyta</taxon>
        <taxon>Bacillariophyta</taxon>
        <taxon>Coscinodiscophyceae</taxon>
        <taxon>Thalassiosirophycidae</taxon>
        <taxon>Thalassiosirales</taxon>
        <taxon>Thalassiosiraceae</taxon>
        <taxon>Thalassiosira</taxon>
    </lineage>
</organism>
<dbReference type="EMBL" id="AGNL01039257">
    <property type="protein sequence ID" value="EJK52777.1"/>
    <property type="molecule type" value="Genomic_DNA"/>
</dbReference>
<evidence type="ECO:0000313" key="3">
    <source>
        <dbReference type="Proteomes" id="UP000266841"/>
    </source>
</evidence>
<evidence type="ECO:0000313" key="2">
    <source>
        <dbReference type="EMBL" id="EJK52777.1"/>
    </source>
</evidence>
<dbReference type="AlphaFoldDB" id="K0S1N0"/>
<comment type="caution">
    <text evidence="2">The sequence shown here is derived from an EMBL/GenBank/DDBJ whole genome shotgun (WGS) entry which is preliminary data.</text>
</comment>
<evidence type="ECO:0000256" key="1">
    <source>
        <dbReference type="SAM" id="MobiDB-lite"/>
    </source>
</evidence>
<reference evidence="2 3" key="1">
    <citation type="journal article" date="2012" name="Genome Biol.">
        <title>Genome and low-iron response of an oceanic diatom adapted to chronic iron limitation.</title>
        <authorList>
            <person name="Lommer M."/>
            <person name="Specht M."/>
            <person name="Roy A.S."/>
            <person name="Kraemer L."/>
            <person name="Andreson R."/>
            <person name="Gutowska M.A."/>
            <person name="Wolf J."/>
            <person name="Bergner S.V."/>
            <person name="Schilhabel M.B."/>
            <person name="Klostermeier U.C."/>
            <person name="Beiko R.G."/>
            <person name="Rosenstiel P."/>
            <person name="Hippler M."/>
            <person name="Laroche J."/>
        </authorList>
    </citation>
    <scope>NUCLEOTIDE SEQUENCE [LARGE SCALE GENOMIC DNA]</scope>
    <source>
        <strain evidence="2 3">CCMP1005</strain>
    </source>
</reference>
<accession>K0S1N0</accession>
<gene>
    <name evidence="2" type="ORF">THAOC_27917</name>
</gene>
<feature type="compositionally biased region" description="Polar residues" evidence="1">
    <location>
        <begin position="158"/>
        <end position="193"/>
    </location>
</feature>
<sequence>MPLDLPFIADWQAVCENRRLLIDENLRRSNQKRRTFDYQPGQQVLKRRPGILRKLGGPRFDGPFEIVSVHVNGNATIRLSPSITERVNIRRLKPYRLRYGTLSQESTHGAETSANARTGSRRSRNGQGNGSAANHASSRPAPAGRGTTSGGSHAAVDTGSQNNQPPRSSLNTARGGTRTQGPGQSNSTPRGTGQPNGGGENAGPTLDQIKPQSYTREQIETDDPKLQDWTSADERLRETYGDTIHHNDGTHLTGTVDPEDDASHVAGTLPANDRWQPTAL</sequence>
<protein>
    <recommendedName>
        <fullName evidence="4">Integrase zinc-binding domain-containing protein</fullName>
    </recommendedName>
</protein>
<keyword evidence="3" id="KW-1185">Reference proteome</keyword>
<proteinExistence type="predicted"/>
<feature type="region of interest" description="Disordered" evidence="1">
    <location>
        <begin position="240"/>
        <end position="280"/>
    </location>
</feature>
<feature type="compositionally biased region" description="Polar residues" evidence="1">
    <location>
        <begin position="101"/>
        <end position="116"/>
    </location>
</feature>
<dbReference type="Proteomes" id="UP000266841">
    <property type="component" value="Unassembled WGS sequence"/>
</dbReference>
<feature type="compositionally biased region" description="Basic and acidic residues" evidence="1">
    <location>
        <begin position="240"/>
        <end position="249"/>
    </location>
</feature>